<protein>
    <recommendedName>
        <fullName evidence="14">Dynein heavy chain</fullName>
    </recommendedName>
</protein>
<evidence type="ECO:0000259" key="8">
    <source>
        <dbReference type="Pfam" id="PF12780"/>
    </source>
</evidence>
<evidence type="ECO:0000259" key="5">
    <source>
        <dbReference type="Pfam" id="PF08393"/>
    </source>
</evidence>
<dbReference type="Pfam" id="PF12781">
    <property type="entry name" value="AAA_9"/>
    <property type="match status" value="1"/>
</dbReference>
<evidence type="ECO:0000256" key="3">
    <source>
        <dbReference type="SAM" id="MobiDB-lite"/>
    </source>
</evidence>
<evidence type="ECO:0000259" key="10">
    <source>
        <dbReference type="Pfam" id="PF17852"/>
    </source>
</evidence>
<gene>
    <name evidence="12" type="ORF">PHYPSEUDO_010058</name>
</gene>
<dbReference type="InterPro" id="IPR041228">
    <property type="entry name" value="Dynein_C"/>
</dbReference>
<feature type="domain" description="Dynein heavy chain C-terminal" evidence="11">
    <location>
        <begin position="4816"/>
        <end position="4960"/>
    </location>
</feature>
<organism evidence="12 13">
    <name type="scientific">Phytophthora pseudosyringae</name>
    <dbReference type="NCBI Taxonomy" id="221518"/>
    <lineage>
        <taxon>Eukaryota</taxon>
        <taxon>Sar</taxon>
        <taxon>Stramenopiles</taxon>
        <taxon>Oomycota</taxon>
        <taxon>Peronosporomycetes</taxon>
        <taxon>Peronosporales</taxon>
        <taxon>Peronosporaceae</taxon>
        <taxon>Phytophthora</taxon>
    </lineage>
</organism>
<dbReference type="Pfam" id="PF08393">
    <property type="entry name" value="DHC_N2"/>
    <property type="match status" value="1"/>
</dbReference>
<accession>A0A8T1VE57</accession>
<feature type="region of interest" description="Disordered" evidence="3">
    <location>
        <begin position="293"/>
        <end position="334"/>
    </location>
</feature>
<evidence type="ECO:0000313" key="13">
    <source>
        <dbReference type="Proteomes" id="UP000694044"/>
    </source>
</evidence>
<dbReference type="PANTHER" id="PTHR45703">
    <property type="entry name" value="DYNEIN HEAVY CHAIN"/>
    <property type="match status" value="1"/>
</dbReference>
<evidence type="ECO:0000259" key="11">
    <source>
        <dbReference type="Pfam" id="PF18199"/>
    </source>
</evidence>
<dbReference type="GO" id="GO:0007018">
    <property type="term" value="P:microtubule-based movement"/>
    <property type="evidence" value="ECO:0007669"/>
    <property type="project" value="InterPro"/>
</dbReference>
<dbReference type="GO" id="GO:0051959">
    <property type="term" value="F:dynein light intermediate chain binding"/>
    <property type="evidence" value="ECO:0007669"/>
    <property type="project" value="InterPro"/>
</dbReference>
<evidence type="ECO:0000259" key="6">
    <source>
        <dbReference type="Pfam" id="PF12774"/>
    </source>
</evidence>
<feature type="region of interest" description="Disordered" evidence="3">
    <location>
        <begin position="3690"/>
        <end position="3709"/>
    </location>
</feature>
<feature type="domain" description="Dynein heavy chain region D6 P-loop" evidence="4">
    <location>
        <begin position="4405"/>
        <end position="4505"/>
    </location>
</feature>
<evidence type="ECO:0000313" key="12">
    <source>
        <dbReference type="EMBL" id="KAG7378483.1"/>
    </source>
</evidence>
<dbReference type="InterPro" id="IPR026983">
    <property type="entry name" value="DHC"/>
</dbReference>
<dbReference type="InterPro" id="IPR024743">
    <property type="entry name" value="Dynein_HC_stalk"/>
</dbReference>
<dbReference type="OrthoDB" id="5593012at2759"/>
<comment type="caution">
    <text evidence="12">The sequence shown here is derived from an EMBL/GenBank/DDBJ whole genome shotgun (WGS) entry which is preliminary data.</text>
</comment>
<dbReference type="GO" id="GO:0045505">
    <property type="term" value="F:dynein intermediate chain binding"/>
    <property type="evidence" value="ECO:0007669"/>
    <property type="project" value="InterPro"/>
</dbReference>
<name>A0A8T1VE57_9STRA</name>
<evidence type="ECO:0000259" key="9">
    <source>
        <dbReference type="Pfam" id="PF12781"/>
    </source>
</evidence>
<dbReference type="Pfam" id="PF12777">
    <property type="entry name" value="MT"/>
    <property type="match status" value="1"/>
</dbReference>
<feature type="region of interest" description="Disordered" evidence="3">
    <location>
        <begin position="2013"/>
        <end position="2039"/>
    </location>
</feature>
<keyword evidence="1 2" id="KW-0175">Coiled coil</keyword>
<dbReference type="Pfam" id="PF03028">
    <property type="entry name" value="Dynein_heavy"/>
    <property type="match status" value="1"/>
</dbReference>
<feature type="compositionally biased region" description="Acidic residues" evidence="3">
    <location>
        <begin position="3482"/>
        <end position="3503"/>
    </location>
</feature>
<dbReference type="InterPro" id="IPR013602">
    <property type="entry name" value="Dynein_heavy_linker"/>
</dbReference>
<keyword evidence="13" id="KW-1185">Reference proteome</keyword>
<reference evidence="12" key="1">
    <citation type="submission" date="2021-02" db="EMBL/GenBank/DDBJ databases">
        <authorList>
            <person name="Palmer J.M."/>
        </authorList>
    </citation>
    <scope>NUCLEOTIDE SEQUENCE</scope>
    <source>
        <strain evidence="12">SCRP734</strain>
    </source>
</reference>
<dbReference type="InterPro" id="IPR035706">
    <property type="entry name" value="AAA_9"/>
</dbReference>
<evidence type="ECO:0000259" key="4">
    <source>
        <dbReference type="Pfam" id="PF03028"/>
    </source>
</evidence>
<dbReference type="GO" id="GO:0030286">
    <property type="term" value="C:dynein complex"/>
    <property type="evidence" value="ECO:0007669"/>
    <property type="project" value="InterPro"/>
</dbReference>
<dbReference type="EMBL" id="JAGDFM010000420">
    <property type="protein sequence ID" value="KAG7378483.1"/>
    <property type="molecule type" value="Genomic_DNA"/>
</dbReference>
<feature type="coiled-coil region" evidence="2">
    <location>
        <begin position="872"/>
        <end position="899"/>
    </location>
</feature>
<feature type="domain" description="Dynein heavy chain AAA 5 extension" evidence="10">
    <location>
        <begin position="2366"/>
        <end position="2532"/>
    </location>
</feature>
<evidence type="ECO:0008006" key="14">
    <source>
        <dbReference type="Google" id="ProtNLM"/>
    </source>
</evidence>
<feature type="compositionally biased region" description="Pro residues" evidence="3">
    <location>
        <begin position="2817"/>
        <end position="2831"/>
    </location>
</feature>
<feature type="domain" description="Dynein heavy chain AAA module D4" evidence="8">
    <location>
        <begin position="3035"/>
        <end position="3308"/>
    </location>
</feature>
<proteinExistence type="predicted"/>
<feature type="compositionally biased region" description="Polar residues" evidence="3">
    <location>
        <begin position="310"/>
        <end position="334"/>
    </location>
</feature>
<feature type="compositionally biased region" description="Basic and acidic residues" evidence="3">
    <location>
        <begin position="3697"/>
        <end position="3709"/>
    </location>
</feature>
<evidence type="ECO:0000256" key="2">
    <source>
        <dbReference type="SAM" id="Coils"/>
    </source>
</evidence>
<dbReference type="Pfam" id="PF18199">
    <property type="entry name" value="Dynein_C"/>
    <property type="match status" value="1"/>
</dbReference>
<feature type="region of interest" description="Disordered" evidence="3">
    <location>
        <begin position="3479"/>
        <end position="3523"/>
    </location>
</feature>
<sequence>MDPVNSDVVRESAIFAALAPRGYSRRERGSDLRGSTAADTGATPSGTLPPVNPRDASSTLRQLATPQSLQTSSFSPKTPQSLMMAVPTTSNECWLVWKFLCDWVKTQLAMEVPASIPGFGTFYLRVQSLGIRITLFEPDKQFLNKFCLQVDSEMPDPALIATLSSTVSNSGVLGSTGGRVDSTRAREWLNAVIHKLGNAMNQCGKVELNIGVGVIVCVDSVIQRHLLSRDSHPSPRLTYEIRTGESVVKRNLRAQAALQSAPAPAAKYSFLSGSTFASSIQLNPVLDRSKDVPDFSFGPPNPRRPAFTPVVTTSDNRASPRSTQLQKRYQRSPSSLVNRISASVPATQAQTNSGNVVDSVSPLAKQGEEETRMAPHLFDPLTRTLCVEPDQNVSYLLPSNRIGSNFSEAAALLMTEKSASHFGQVTQHSSGLVFIEKSSLSSSSLRRQREENSTPEERYFEYLSDDKLIDRSYLAPLPADLEARVVAAAVKYIVSDQIEKVMEVAHQEFVDNYYASAKKAILNYLLLRAESCDRLGIPQGVPVHALLPVKWKWGSSDGPNGCITDLKTLVARRPSRPLNAKRVRIADGISQSEATYTKTVRRKRAQSKLMSLLVLSNPQVRALRYMWYDMHASISLVDLPSVDDAIEPMDIIAFERAQLAFSAKAKAFIMENWYMKTKMMFESAARAETFSIHTSEAAVNFRLRHLFDTVAAVMSLQIRSLIMKSIQAYVNFFELFGGANKNNQEDDDNLRVEDRSTYSGLLTTLVLRDGQIQFRDPLVDIPSRLLNVLHSIPKLFYNLGRIETQFEDPIMLSTTSSPFLWNVASQEDGIVVATIRIRAIIEQNLSHLRKLQADYDMFALTHRYVNSVDCFHLEENSELESYRAEMERVQATAMRLAIDNRHSQHIGLFSVDCHQVNTRLHTELAQWTIRLLQAFEQRTGRMNAELRQQYKEIAARLAKKPLDLYELVDAEVFAQSLKTAKLQELQDKGNIIKQRLRFLLFERENMHIGNVDWPPGSSISSDPAHENEASPAPLAGFRLSIDLLSSTAKTVKWRSHIEKLQSEAESLLVNERARIEAMFVAKRSRFQAEIEEFEGEVRGFAKKGDLRHAATYVVQLAKMQDNLFIFRQAMAAIIQEEQKLQWKPTDFGKLDDIAEEMAPYEQLWKTVREFREMNARWLRGNAFELPAKEGMHTLQQMLTVVSNASSVLIQNSAAAAITAETVRKQMTDFRENTRLIVAIQNPAMKERHMKAASGLLGIDFTSEEAITLLKLLENGAFERVSEIVDISCNATQEQQIERALNEMGGEWEATRFDLVPSRHPFTASTVLALLLITGDSELEAFNVVLEKSCAERIVSLMQDHLLRLQTLSCMSHAGPFIEDIALRQAFATKMGQLVEILTLVEQLWRKLTPLFAAGIVEADSHESELFANAARLYQSTHAAILRKPACTGFFQRTTSPTVDPDQVPISPAEALISDLEQCQLILETVRGDVRVGFEAKRSSFARFYFLSDAELVAALALASVPSDDSLWKALSRCFPGIHSVQTNPANEITALLSLSAEPFPLGSPIVTNDTPMPTWLARLETSMTTILHASIRAACSDLPRKEFRKWCLMWPEQSLLAAIQHTWTLESEQAYQSLNQRKAWTEITVNLHQNIDSVSKEMRVAAYPHAKATLANIILLLAQLRDVSTDALGEVGGTWVEERFETPRVVRRKSQQRDLPRYSPSLAWIAQPRFYFIESVLSVTMMTSSYLPYGLEYLGNGSTGLLVTPLTLRCYHAIAQAASTMIKGACLEGAGGVGKSTICHQLARLCGRLYVTFQCANRKLSFEELASFVKATASSGAWLCIDNFQLLDEKIVSMVTMLCAQVMTNLAARHAQCTLLGDRVRLRRGALFLLTLTTRHHNNVSVNYPPRDERLLQDARFFFRTVVVQSPDIDKLAEFEFQCGRFVHAPALAKLLTAVLTAFERGFELMNPSTETVTEMKILGSRLVNLRLVKSVVKRAKELNSLKKEHRRRTRRSLLISPDVDGEHEEVSATEEPTSNDATAEAIAKRDEERMEYRSVYRAIRECLGSVVPSTNLQLIDSVIRDCNSRALATDLLVSSGSSMRTSSKLGGDEPLRSLEDDVETYVRTNETSWKRFGVEFGLKTVQLLETMRSHRAVVLSGKAQAGKTSLYASLSRALTDISKKRAAGRTCARKTNFGDSATELPLVAPIRCVVVCPRALRLRQLLDLEAEDQSHSVFYKLLHEAKASYRVDKCTQTWLVFDGDLDALWSEQLLFTIEEFQDDIPGYRKGLRLSSGKLLVAPSYVRVIIETTTLTNASPSFVTRVGAVHVSGYSRSVGSQGWEDVYVVWKMLRKLDFEVYAEFIFAILDTLVPETVPAALEFADTNFQSCESSAQGVIRVQWTLALFHSSLKQSWKKFCALTSEKQRSIAVHCLFLQALVWGVGSTSIALERQKFHVFLYDLVLRGPNNEHSTLKRLVTLSFPNGTLIGNIASNMAGDKSKAGSIGGGGAAPQKQTMYDYGFSLEFGSKWLLWTEYYNRWSQMLLGSASGGSITTDEAGSQVAAEYSLGARLNRLIVPTGATASAICLSGQLLLAGYPAILTGPKDCGKTACGSAWILLSAAIAQIPPPTAAMGSAALSEKEPGSEDTNETVPDEFPSVEMIYAGYYTHASDVLLQVEPALQRIRVGRQDDTKRSSWNNRTESSSTSSSPEILGSKRTVYVFVDDLQCFDPNCRMDSALELFRMLVEYQTVVDPATSSLTPCSNFLPFATLQLPARSAQRNQTRPDDIGRLARRFVPIALQPFSDSDLTTICESFSVSNPTPPASSTPSQPPGTPAASTGRGFLNLKESEQLQSIIVKASLKLYRLLTSSNDFTILSKEAAFNPMKLHYNFHAAQLFQIVKSICCEIRPALSFTEKAALARLWCHESARVLGDGIMDPNESFAFHRRTIDLALATFGVTDDDFSPARLESSTLQSQTSTQHWVANELHFSFIGETNTAGADRNGYQEVVEMPKLELLVERSMMAMNSADSRSSRPESMEIIMCSRVVKHVLRVSRMLRMGRKAMLLLGASGGKLVTITRLACFICKKVSMLYQVPTNPGSADETNCHNADWNATLRAAMLTSVRARDAPLVFILKDSKLCPEAYPYRTIDQFLGGHNLPSEVVAYEDLDEEVLAILRENALRERLPAQLARANSRQSVTIPPQAPSILRSKSAIMDYFFDDVRRKLQLVLILSPPSNDTPGNNWAELMWRFPNILKHCDVNYAGPWSTDGLVTMAEKCIRQSWAATDKQDAEQLSEAAVQVYETTCRFMEDRLNQNVEAGVAENVVDHHKSGEEISTTRPQWGNCVTPFMKAEPSMLVDHLGLFTSHYEQLQHSVSSNLARFKAGLEFIDQTAHILQNEQAQADLLLPEVREKTELRRKMSGSVEREKIATDKVTRGLELATTLAVSQRERLVTITQEYHALIIGSRDAFDKVRGTIRVFHEALESEENDEDGDDEEEGNDEDEANAEVQNGDETADTSQQRDSVKVVHAEMAARRRLRNRIRRFASLDRIPSSIYQLSECLGVILGIEPVEGHDEMDPDDIIMNYWDNVAGQVKTVAFWKTLMTFDASERVTENMLSTLLPICRSPDFHKDLFASVHEVAGVLCEWVQKCTAFARDFILALPKRAQLQREQELLKQAQAQVVKSKVEIYEQSTSAQHASEQRDRSEMERQRVDEKLHDTTALLRLTKAAWKVLSSTREKWKQRYEAYAEFAGHWKGDLLLATAVFAYASCLSYSVRLQLHQLWIEAVAMHSVVPSSVRRPLHEVFRIREVELTKMNLNALPPNDESTLENAIIALNSYRLPLLIDPYGVATDWLQNHLGAGKLSVASASRNTTNAGVWEAIETSIKRETSLILMDVCKERMQGLHSFLGAKRRALYDAVNSATNRNGGGYRCWCYPPENVSETIDAEGGATVTTIAKGGSSQDEAPIFEFGSDACRIFLVYSNSNTTPEWMSDYLSQLTVIQFELTAPFVEAQALQKLMESQGRLRELTEIRTLQQEMVVCDEQIHGLEEELLEFFCTVKAELVYSDNSKALRIVANRSSVNTLQNTKTEAMAKVQTHWDSLVGYFAVAKRCVDAVWAWREFNVVIQENASATEKMFALPSVWQLLISAGETSNKNDTNLEEVMVFFTCYLQQFVTMNLRDEDRLLFRFLLAFRIWQRRMDEQESPTLGPDSFGVSFEVNSQSRLPTAVELLVRLLSLAGSDSDRSGQDTCRPTLKSLLALRPTGMKASAWSAVCYLAEASAALRHFISRMESSENGQNAWKALLELSTTSSSDWNVPVSLDAFTRLCVVVAVHPQRFVFELEDFAGHELQRIHSVPVTSTFCSITVTETNTSSLPTVVAAAAHSSRSQAPGRHTDLFYMWQCFSSAKAPIVVFCPPSIDFVDAVTNVARRAGASIDTTETIQLLLADEGSFMKAVLMAMEKGQWIVLPNLHACHHRLEQLSRIYELPDDGRPHSDFRLWISLSNQSASDQDVLLADFETTRINRIATQREWGTGFLSLKRSLHHSFAILKHELDVFPFASTVAAYPAVASAGVSTLSELDEKCMKQLGVFHALVSSRDHFAFAQWKTRGEFGDAELCAAIRSMVTLRTEEETLVKDPQSPLGKLGIGMWNEVTLRGVISNVYASTLKAKYDQRLIQCCIDFVLNAWPAVQDETKLDATAIVAHVTIPEVVFAAQKLATIPWASVVSAIPYIWISEACGPPAVKDSLAAGGTPLEDFTLWDPHNLRKNRQKRITTKLALVAAYRGCDVHLRLLPPAQRHRRTEVLSLLESLAALSKTIEEVTLPAAEGGNYDYCKPIAALIDHERQALEEIREAILKDIRRVEMVSVRTRSLDPATWQLSEELRANRVPTSWLALLRLLSSNIDFSKNWSLDKFQSTLLARLNAFSSWTEPLEGPHKLPLDKFLETKYVLEAVHQHFIRNHVSNGLCYPDCLKIVSIFEDSPRQTLPAKEYVIYLTGVRAMGHLQLQIIDTEGYFRLAPISPEGVPVILQVSSCCISEVLGTPALPETNSDGDKRKNAGSSQPREFQCSVFRNATRPEYAYSAETSIRVVSALPIEQLVLSGASLHIQTFEEEQ</sequence>
<feature type="region of interest" description="Disordered" evidence="3">
    <location>
        <begin position="2630"/>
        <end position="2650"/>
    </location>
</feature>
<dbReference type="Pfam" id="PF12780">
    <property type="entry name" value="AAA_8"/>
    <property type="match status" value="1"/>
</dbReference>
<feature type="region of interest" description="Disordered" evidence="3">
    <location>
        <begin position="2683"/>
        <end position="2708"/>
    </location>
</feature>
<dbReference type="GO" id="GO:0008569">
    <property type="term" value="F:minus-end-directed microtubule motor activity"/>
    <property type="evidence" value="ECO:0007669"/>
    <property type="project" value="InterPro"/>
</dbReference>
<feature type="domain" description="Dynein heavy chain coiled coil stalk" evidence="7">
    <location>
        <begin position="3592"/>
        <end position="3781"/>
    </location>
</feature>
<feature type="domain" description="Dynein heavy chain ATP-binding dynein motor region" evidence="9">
    <location>
        <begin position="3816"/>
        <end position="3902"/>
    </location>
</feature>
<feature type="domain" description="Dynein heavy chain hydrolytic ATP-binding dynein motor region" evidence="6">
    <location>
        <begin position="1749"/>
        <end position="1959"/>
    </location>
</feature>
<feature type="region of interest" description="Disordered" evidence="3">
    <location>
        <begin position="2814"/>
        <end position="2838"/>
    </location>
</feature>
<dbReference type="InterPro" id="IPR035699">
    <property type="entry name" value="AAA_6"/>
</dbReference>
<dbReference type="PANTHER" id="PTHR45703:SF36">
    <property type="entry name" value="DYNEIN HEAVY CHAIN, CYTOPLASMIC"/>
    <property type="match status" value="1"/>
</dbReference>
<dbReference type="InterPro" id="IPR004273">
    <property type="entry name" value="Dynein_heavy_D6_P-loop"/>
</dbReference>
<dbReference type="GO" id="GO:0005524">
    <property type="term" value="F:ATP binding"/>
    <property type="evidence" value="ECO:0007669"/>
    <property type="project" value="InterPro"/>
</dbReference>
<evidence type="ECO:0000259" key="7">
    <source>
        <dbReference type="Pfam" id="PF12777"/>
    </source>
</evidence>
<feature type="region of interest" description="Disordered" evidence="3">
    <location>
        <begin position="23"/>
        <end position="57"/>
    </location>
</feature>
<evidence type="ECO:0000256" key="1">
    <source>
        <dbReference type="ARBA" id="ARBA00023054"/>
    </source>
</evidence>
<dbReference type="InterPro" id="IPR024317">
    <property type="entry name" value="Dynein_heavy_chain_D4_dom"/>
</dbReference>
<dbReference type="InterPro" id="IPR041466">
    <property type="entry name" value="Dynein_AAA5_ext"/>
</dbReference>
<feature type="compositionally biased region" description="Low complexity" evidence="3">
    <location>
        <begin position="2692"/>
        <end position="2706"/>
    </location>
</feature>
<dbReference type="Proteomes" id="UP000694044">
    <property type="component" value="Unassembled WGS sequence"/>
</dbReference>
<dbReference type="Pfam" id="PF12774">
    <property type="entry name" value="AAA_6"/>
    <property type="match status" value="1"/>
</dbReference>
<feature type="domain" description="Dynein heavy chain linker" evidence="5">
    <location>
        <begin position="1150"/>
        <end position="1593"/>
    </location>
</feature>
<dbReference type="Pfam" id="PF17852">
    <property type="entry name" value="Dynein_AAA_lid"/>
    <property type="match status" value="1"/>
</dbReference>